<feature type="transmembrane region" description="Helical" evidence="7">
    <location>
        <begin position="123"/>
        <end position="143"/>
    </location>
</feature>
<dbReference type="NCBIfam" id="TIGR00374">
    <property type="entry name" value="flippase-like domain"/>
    <property type="match status" value="1"/>
</dbReference>
<proteinExistence type="inferred from homology"/>
<keyword evidence="5 7" id="KW-1133">Transmembrane helix</keyword>
<evidence type="ECO:0000313" key="8">
    <source>
        <dbReference type="EMBL" id="KLK89329.1"/>
    </source>
</evidence>
<keyword evidence="4 7" id="KW-0812">Transmembrane</keyword>
<evidence type="ECO:0000256" key="6">
    <source>
        <dbReference type="ARBA" id="ARBA00023136"/>
    </source>
</evidence>
<dbReference type="STRING" id="1550566.SZ63_02610"/>
<keyword evidence="3" id="KW-1003">Cell membrane</keyword>
<protein>
    <submittedName>
        <fullName evidence="8">Lysylphosphatidylglycerol synthetase</fullName>
    </submittedName>
</protein>
<evidence type="ECO:0000256" key="5">
    <source>
        <dbReference type="ARBA" id="ARBA00022989"/>
    </source>
</evidence>
<dbReference type="EMBL" id="JXOJ01000001">
    <property type="protein sequence ID" value="KLK89329.1"/>
    <property type="molecule type" value="Genomic_DNA"/>
</dbReference>
<reference evidence="8 9" key="1">
    <citation type="journal article" date="2015" name="Int. J. Syst. Evol. Microbiol.">
        <title>Methanoculleus sediminis sp. nov., a methanogen from sediments near a submarine mud volcano.</title>
        <authorList>
            <person name="Chen S.C."/>
            <person name="Chen M.F."/>
            <person name="Lai M.C."/>
            <person name="Weng C.Y."/>
            <person name="Wu S.Y."/>
            <person name="Lin S."/>
            <person name="Yang T.F."/>
            <person name="Chen P.C."/>
        </authorList>
    </citation>
    <scope>NUCLEOTIDE SEQUENCE [LARGE SCALE GENOMIC DNA]</scope>
    <source>
        <strain evidence="8 9">S3Fa</strain>
    </source>
</reference>
<name>A0A0H1R2U0_9EURY</name>
<dbReference type="PANTHER" id="PTHR39087:SF2">
    <property type="entry name" value="UPF0104 MEMBRANE PROTEIN MJ1595"/>
    <property type="match status" value="1"/>
</dbReference>
<feature type="transmembrane region" description="Helical" evidence="7">
    <location>
        <begin position="149"/>
        <end position="170"/>
    </location>
</feature>
<feature type="transmembrane region" description="Helical" evidence="7">
    <location>
        <begin position="7"/>
        <end position="24"/>
    </location>
</feature>
<feature type="transmembrane region" description="Helical" evidence="7">
    <location>
        <begin position="285"/>
        <end position="303"/>
    </location>
</feature>
<dbReference type="PATRIC" id="fig|1550566.3.peg.555"/>
<dbReference type="AlphaFoldDB" id="A0A0H1R2U0"/>
<evidence type="ECO:0000256" key="1">
    <source>
        <dbReference type="ARBA" id="ARBA00004651"/>
    </source>
</evidence>
<comment type="subcellular location">
    <subcellularLocation>
        <location evidence="1">Cell membrane</location>
        <topology evidence="1">Multi-pass membrane protein</topology>
    </subcellularLocation>
</comment>
<feature type="transmembrane region" description="Helical" evidence="7">
    <location>
        <begin position="229"/>
        <end position="248"/>
    </location>
</feature>
<evidence type="ECO:0000256" key="3">
    <source>
        <dbReference type="ARBA" id="ARBA00022475"/>
    </source>
</evidence>
<evidence type="ECO:0000256" key="2">
    <source>
        <dbReference type="ARBA" id="ARBA00011061"/>
    </source>
</evidence>
<dbReference type="OrthoDB" id="351177at2157"/>
<feature type="transmembrane region" description="Helical" evidence="7">
    <location>
        <begin position="201"/>
        <end position="223"/>
    </location>
</feature>
<evidence type="ECO:0000256" key="7">
    <source>
        <dbReference type="SAM" id="Phobius"/>
    </source>
</evidence>
<dbReference type="PANTHER" id="PTHR39087">
    <property type="entry name" value="UPF0104 MEMBRANE PROTEIN MJ1595"/>
    <property type="match status" value="1"/>
</dbReference>
<sequence length="326" mass="35605">MWKKVSAVVIPTLIAVGIVAYMLYRVWDELLLTLEHAVIPFLFAAVGICVTAWILRGYRYRFILQGLDVRKDLWFSTACIFISQTANLIVPARLGDFVRMLILKHEDDATYSQGFSSLVVERVFDILMIAVLGVIALPFVLAVLDVPDWFITVIVVPLAAGGVFFAVLLWSGRMESGNRIVAAIQKMLDEVKRASLNPRALAVLSGSSLLIWLVDVLVCYAVVLMFQEPVPFGIVVLAIVIGNLVKAVPITPGGVGTYELALALTFGLAGTPAVTATLIAVIDHLIKNLVTLVGGVGSIYYFGDWSMSLLKRAFNREIETEDTFGG</sequence>
<dbReference type="InterPro" id="IPR022791">
    <property type="entry name" value="L-PG_synthase/AglD"/>
</dbReference>
<dbReference type="RefSeq" id="WP_048180544.1">
    <property type="nucleotide sequence ID" value="NZ_JXOJ01000001.1"/>
</dbReference>
<evidence type="ECO:0000313" key="9">
    <source>
        <dbReference type="Proteomes" id="UP000035301"/>
    </source>
</evidence>
<feature type="transmembrane region" description="Helical" evidence="7">
    <location>
        <begin position="36"/>
        <end position="55"/>
    </location>
</feature>
<feature type="transmembrane region" description="Helical" evidence="7">
    <location>
        <begin position="260"/>
        <end position="279"/>
    </location>
</feature>
<evidence type="ECO:0000256" key="4">
    <source>
        <dbReference type="ARBA" id="ARBA00022692"/>
    </source>
</evidence>
<dbReference type="Pfam" id="PF03706">
    <property type="entry name" value="LPG_synthase_TM"/>
    <property type="match status" value="1"/>
</dbReference>
<dbReference type="GO" id="GO:0005886">
    <property type="term" value="C:plasma membrane"/>
    <property type="evidence" value="ECO:0007669"/>
    <property type="project" value="UniProtKB-SubCell"/>
</dbReference>
<comment type="similarity">
    <text evidence="2">Belongs to the UPF0104 family.</text>
</comment>
<organism evidence="8 9">
    <name type="scientific">Methanoculleus sediminis</name>
    <dbReference type="NCBI Taxonomy" id="1550566"/>
    <lineage>
        <taxon>Archaea</taxon>
        <taxon>Methanobacteriati</taxon>
        <taxon>Methanobacteriota</taxon>
        <taxon>Stenosarchaea group</taxon>
        <taxon>Methanomicrobia</taxon>
        <taxon>Methanomicrobiales</taxon>
        <taxon>Methanomicrobiaceae</taxon>
        <taxon>Methanoculleus</taxon>
    </lineage>
</organism>
<keyword evidence="6 7" id="KW-0472">Membrane</keyword>
<comment type="caution">
    <text evidence="8">The sequence shown here is derived from an EMBL/GenBank/DDBJ whole genome shotgun (WGS) entry which is preliminary data.</text>
</comment>
<keyword evidence="9" id="KW-1185">Reference proteome</keyword>
<dbReference type="Proteomes" id="UP000035301">
    <property type="component" value="Unassembled WGS sequence"/>
</dbReference>
<accession>A0A0H1R2U0</accession>
<gene>
    <name evidence="8" type="ORF">SZ63_02610</name>
</gene>